<dbReference type="RefSeq" id="WP_396676041.1">
    <property type="nucleotide sequence ID" value="NZ_JBIRPU010000001.1"/>
</dbReference>
<reference evidence="2 3" key="1">
    <citation type="submission" date="2024-10" db="EMBL/GenBank/DDBJ databases">
        <title>The Natural Products Discovery Center: Release of the First 8490 Sequenced Strains for Exploring Actinobacteria Biosynthetic Diversity.</title>
        <authorList>
            <person name="Kalkreuter E."/>
            <person name="Kautsar S.A."/>
            <person name="Yang D."/>
            <person name="Bader C.D."/>
            <person name="Teijaro C.N."/>
            <person name="Fluegel L."/>
            <person name="Davis C.M."/>
            <person name="Simpson J.R."/>
            <person name="Lauterbach L."/>
            <person name="Steele A.D."/>
            <person name="Gui C."/>
            <person name="Meng S."/>
            <person name="Li G."/>
            <person name="Viehrig K."/>
            <person name="Ye F."/>
            <person name="Su P."/>
            <person name="Kiefer A.F."/>
            <person name="Nichols A."/>
            <person name="Cepeda A.J."/>
            <person name="Yan W."/>
            <person name="Fan B."/>
            <person name="Jiang Y."/>
            <person name="Adhikari A."/>
            <person name="Zheng C.-J."/>
            <person name="Schuster L."/>
            <person name="Cowan T.M."/>
            <person name="Smanski M.J."/>
            <person name="Chevrette M.G."/>
            <person name="De Carvalho L.P.S."/>
            <person name="Shen B."/>
        </authorList>
    </citation>
    <scope>NUCLEOTIDE SEQUENCE [LARGE SCALE GENOMIC DNA]</scope>
    <source>
        <strain evidence="2 3">NPDC021253</strain>
    </source>
</reference>
<organism evidence="2 3">
    <name type="scientific">Micromonospora rubida</name>
    <dbReference type="NCBI Taxonomy" id="2697657"/>
    <lineage>
        <taxon>Bacteria</taxon>
        <taxon>Bacillati</taxon>
        <taxon>Actinomycetota</taxon>
        <taxon>Actinomycetes</taxon>
        <taxon>Micromonosporales</taxon>
        <taxon>Micromonosporaceae</taxon>
        <taxon>Micromonospora</taxon>
    </lineage>
</organism>
<dbReference type="InterPro" id="IPR036894">
    <property type="entry name" value="YbaB-like_sf"/>
</dbReference>
<accession>A0ABW7SFQ1</accession>
<comment type="caution">
    <text evidence="2">The sequence shown here is derived from an EMBL/GenBank/DDBJ whole genome shotgun (WGS) entry which is preliminary data.</text>
</comment>
<evidence type="ECO:0000313" key="2">
    <source>
        <dbReference type="EMBL" id="MFI0791416.1"/>
    </source>
</evidence>
<dbReference type="Proteomes" id="UP001611075">
    <property type="component" value="Unassembled WGS sequence"/>
</dbReference>
<evidence type="ECO:0000313" key="3">
    <source>
        <dbReference type="Proteomes" id="UP001611075"/>
    </source>
</evidence>
<protein>
    <submittedName>
        <fullName evidence="2">YbaB/EbfC family nucleoid-associated protein</fullName>
    </submittedName>
</protein>
<dbReference type="Pfam" id="PF02575">
    <property type="entry name" value="YbaB_DNA_bd"/>
    <property type="match status" value="1"/>
</dbReference>
<dbReference type="SUPFAM" id="SSF82607">
    <property type="entry name" value="YbaB-like"/>
    <property type="match status" value="1"/>
</dbReference>
<dbReference type="EMBL" id="JBIRPU010000001">
    <property type="protein sequence ID" value="MFI0791416.1"/>
    <property type="molecule type" value="Genomic_DNA"/>
</dbReference>
<proteinExistence type="predicted"/>
<sequence length="138" mass="14664">MFGRDLDDAERWVADWSASISERAERAQRLAARVAGLTGSAEAAGGLVEARVDSSGGLVALHLDDRLTGWPAARLEREIMTALRRAQATLAGRVAEAVADTVGADTETGRAVLDGYDRRFPAPPPHDPPGRRRPGVAP</sequence>
<feature type="region of interest" description="Disordered" evidence="1">
    <location>
        <begin position="106"/>
        <end position="138"/>
    </location>
</feature>
<dbReference type="InterPro" id="IPR004401">
    <property type="entry name" value="YbaB/EbfC"/>
</dbReference>
<gene>
    <name evidence="2" type="ORF">ACH4OY_01745</name>
</gene>
<name>A0ABW7SFQ1_9ACTN</name>
<evidence type="ECO:0000256" key="1">
    <source>
        <dbReference type="SAM" id="MobiDB-lite"/>
    </source>
</evidence>
<dbReference type="Gene3D" id="3.30.1310.10">
    <property type="entry name" value="Nucleoid-associated protein YbaB-like domain"/>
    <property type="match status" value="1"/>
</dbReference>
<keyword evidence="3" id="KW-1185">Reference proteome</keyword>